<evidence type="ECO:0000256" key="1">
    <source>
        <dbReference type="ARBA" id="ARBA00006499"/>
    </source>
</evidence>
<dbReference type="Proteomes" id="UP000554235">
    <property type="component" value="Unassembled WGS sequence"/>
</dbReference>
<comment type="caution">
    <text evidence="3">The sequence shown here is derived from an EMBL/GenBank/DDBJ whole genome shotgun (WGS) entry which is preliminary data.</text>
</comment>
<dbReference type="EMBL" id="JAADYS010001469">
    <property type="protein sequence ID" value="KAF4462841.1"/>
    <property type="molecule type" value="Genomic_DNA"/>
</dbReference>
<dbReference type="InterPro" id="IPR050565">
    <property type="entry name" value="LYPA1-2/EST-like"/>
</dbReference>
<dbReference type="InterPro" id="IPR003140">
    <property type="entry name" value="PLipase/COase/thioEstase"/>
</dbReference>
<dbReference type="PANTHER" id="PTHR10655:SF63">
    <property type="entry name" value="PHOSPHOLIPASE_CARBOXYLESTERASE_THIOESTERASE DOMAIN-CONTAINING PROTEIN"/>
    <property type="match status" value="1"/>
</dbReference>
<dbReference type="OrthoDB" id="2418081at2759"/>
<proteinExistence type="inferred from homology"/>
<dbReference type="GO" id="GO:0008474">
    <property type="term" value="F:palmitoyl-(protein) hydrolase activity"/>
    <property type="evidence" value="ECO:0007669"/>
    <property type="project" value="TreeGrafter"/>
</dbReference>
<evidence type="ECO:0000259" key="2">
    <source>
        <dbReference type="Pfam" id="PF02230"/>
    </source>
</evidence>
<sequence>MDVPFPVLVHSPARGHNHTHTVIFLHGRGETPRRFAERLDEVTNSHGQSLMEAFPTVRWVFAIPAGTVYQWFPVWDSCRLNEQEELQLEGLQANVARIRLLVEVEANKFGGRYERVILAGFDQGASVAIHTLFNLKISGDGYMGLPRLGAVLLFSGRLPFDGRNLRELRAILNLPNAPRDTAVVRHTPTLIEHCVDDPIVQVTRGIQLYDTLQSFGGDATWRQYDSGRHWFNQPGGIDDAIAFLGMTVGLDRAEVAPTEEPEDEATVVMDDDMDLS</sequence>
<organism evidence="3 4">
    <name type="scientific">Fusarium albosuccineum</name>
    <dbReference type="NCBI Taxonomy" id="1237068"/>
    <lineage>
        <taxon>Eukaryota</taxon>
        <taxon>Fungi</taxon>
        <taxon>Dikarya</taxon>
        <taxon>Ascomycota</taxon>
        <taxon>Pezizomycotina</taxon>
        <taxon>Sordariomycetes</taxon>
        <taxon>Hypocreomycetidae</taxon>
        <taxon>Hypocreales</taxon>
        <taxon>Nectriaceae</taxon>
        <taxon>Fusarium</taxon>
        <taxon>Fusarium decemcellulare species complex</taxon>
    </lineage>
</organism>
<feature type="domain" description="Phospholipase/carboxylesterase/thioesterase" evidence="2">
    <location>
        <begin position="16"/>
        <end position="230"/>
    </location>
</feature>
<evidence type="ECO:0000313" key="3">
    <source>
        <dbReference type="EMBL" id="KAF4462841.1"/>
    </source>
</evidence>
<dbReference type="Pfam" id="PF02230">
    <property type="entry name" value="Abhydrolase_2"/>
    <property type="match status" value="1"/>
</dbReference>
<gene>
    <name evidence="3" type="ORF">FALBO_10342</name>
</gene>
<comment type="similarity">
    <text evidence="1">Belongs to the AB hydrolase superfamily. AB hydrolase 2 family.</text>
</comment>
<dbReference type="SUPFAM" id="SSF53474">
    <property type="entry name" value="alpha/beta-Hydrolases"/>
    <property type="match status" value="1"/>
</dbReference>
<dbReference type="PANTHER" id="PTHR10655">
    <property type="entry name" value="LYSOPHOSPHOLIPASE-RELATED"/>
    <property type="match status" value="1"/>
</dbReference>
<protein>
    <submittedName>
        <fullName evidence="3">Acyl- thioesterase</fullName>
    </submittedName>
</protein>
<dbReference type="InterPro" id="IPR029058">
    <property type="entry name" value="AB_hydrolase_fold"/>
</dbReference>
<keyword evidence="4" id="KW-1185">Reference proteome</keyword>
<dbReference type="AlphaFoldDB" id="A0A8H4PB52"/>
<dbReference type="GO" id="GO:0052689">
    <property type="term" value="F:carboxylic ester hydrolase activity"/>
    <property type="evidence" value="ECO:0007669"/>
    <property type="project" value="TreeGrafter"/>
</dbReference>
<dbReference type="GO" id="GO:0005737">
    <property type="term" value="C:cytoplasm"/>
    <property type="evidence" value="ECO:0007669"/>
    <property type="project" value="TreeGrafter"/>
</dbReference>
<name>A0A8H4PB52_9HYPO</name>
<reference evidence="3 4" key="1">
    <citation type="submission" date="2020-01" db="EMBL/GenBank/DDBJ databases">
        <title>Identification and distribution of gene clusters putatively required for synthesis of sphingolipid metabolism inhibitors in phylogenetically diverse species of the filamentous fungus Fusarium.</title>
        <authorList>
            <person name="Kim H.-S."/>
            <person name="Busman M."/>
            <person name="Brown D.W."/>
            <person name="Divon H."/>
            <person name="Uhlig S."/>
            <person name="Proctor R.H."/>
        </authorList>
    </citation>
    <scope>NUCLEOTIDE SEQUENCE [LARGE SCALE GENOMIC DNA]</scope>
    <source>
        <strain evidence="3 4">NRRL 20459</strain>
    </source>
</reference>
<evidence type="ECO:0000313" key="4">
    <source>
        <dbReference type="Proteomes" id="UP000554235"/>
    </source>
</evidence>
<dbReference type="Gene3D" id="3.40.50.1820">
    <property type="entry name" value="alpha/beta hydrolase"/>
    <property type="match status" value="1"/>
</dbReference>
<accession>A0A8H4PB52</accession>